<dbReference type="SUPFAM" id="SSF53474">
    <property type="entry name" value="alpha/beta-Hydrolases"/>
    <property type="match status" value="1"/>
</dbReference>
<proteinExistence type="predicted"/>
<name>A0A5B7X2B9_9FLAO</name>
<dbReference type="RefSeq" id="WP_139065373.1">
    <property type="nucleotide sequence ID" value="NZ_CP040812.1"/>
</dbReference>
<dbReference type="EMBL" id="CP040812">
    <property type="protein sequence ID" value="QCY68788.1"/>
    <property type="molecule type" value="Genomic_DNA"/>
</dbReference>
<reference evidence="1 2" key="1">
    <citation type="submission" date="2019-06" db="EMBL/GenBank/DDBJ databases">
        <title>Complete genome sequence of Antarcticibacterium flavum KCTC 52984T from an Antarctic marine sediment.</title>
        <authorList>
            <person name="Lee Y.M."/>
            <person name="Shin S.C."/>
        </authorList>
    </citation>
    <scope>NUCLEOTIDE SEQUENCE [LARGE SCALE GENOMIC DNA]</scope>
    <source>
        <strain evidence="1 2">KCTC 52984</strain>
    </source>
</reference>
<dbReference type="Proteomes" id="UP000309016">
    <property type="component" value="Chromosome"/>
</dbReference>
<dbReference type="InterPro" id="IPR029058">
    <property type="entry name" value="AB_hydrolase_fold"/>
</dbReference>
<evidence type="ECO:0008006" key="3">
    <source>
        <dbReference type="Google" id="ProtNLM"/>
    </source>
</evidence>
<protein>
    <recommendedName>
        <fullName evidence="3">Alpha/beta hydrolase</fullName>
    </recommendedName>
</protein>
<sequence>MKKTGLLLLILFLFQISVAQELTLKKGAVIDSIAVSDTIAESYSLYLPNGYAPNTAWPVIFVFDPEGRGRTAAQLFRKAGEEQGYVIVSSNDIDKRESLLENTRVATRLLNTVLNMFLIDTNQIYMAGLGDGGRVASVMPAVYSRVQGVLAVSDTWLNTDFIEKGARYSFVGLAGYNDYRLRLLDQTADYLRKQGMPARTYNYNGGQEWPEFEMISNALGTFTLEAMDKGFRQKDPGMVEELYAAELETAERLRRTRQDYKAHELLSKMLDKYARYGKKQELEQRIKDLSRTKIFRDQRRQYNRAAATEDEYREQYLYFFNEDVFRANFENLGWWNQQIKELEELQQGNNPAEAEMAHRVQGLLRTLATNSFKDLKERNATNDQLVFTAILQTIFDKENPEGYLNIISISAGDGDYYTALLYLEDLLKTGYDDLEALYNIPRTLDLKLSPEFNKIIEEYLGESKYYKI</sequence>
<evidence type="ECO:0000313" key="1">
    <source>
        <dbReference type="EMBL" id="QCY68788.1"/>
    </source>
</evidence>
<keyword evidence="2" id="KW-1185">Reference proteome</keyword>
<dbReference type="KEGG" id="afla:FHG64_04905"/>
<organism evidence="1 2">
    <name type="scientific">Antarcticibacterium flavum</name>
    <dbReference type="NCBI Taxonomy" id="2058175"/>
    <lineage>
        <taxon>Bacteria</taxon>
        <taxon>Pseudomonadati</taxon>
        <taxon>Bacteroidota</taxon>
        <taxon>Flavobacteriia</taxon>
        <taxon>Flavobacteriales</taxon>
        <taxon>Flavobacteriaceae</taxon>
        <taxon>Antarcticibacterium</taxon>
    </lineage>
</organism>
<gene>
    <name evidence="1" type="ORF">FHG64_04905</name>
</gene>
<dbReference type="OrthoDB" id="1123157at2"/>
<dbReference type="AlphaFoldDB" id="A0A5B7X2B9"/>
<dbReference type="Gene3D" id="3.40.50.1820">
    <property type="entry name" value="alpha/beta hydrolase"/>
    <property type="match status" value="1"/>
</dbReference>
<evidence type="ECO:0000313" key="2">
    <source>
        <dbReference type="Proteomes" id="UP000309016"/>
    </source>
</evidence>
<accession>A0A5B7X2B9</accession>